<evidence type="ECO:0000313" key="1">
    <source>
        <dbReference type="EMBL" id="KAI3377433.1"/>
    </source>
</evidence>
<gene>
    <name evidence="1" type="ORF">L3Q82_008410</name>
</gene>
<keyword evidence="2" id="KW-1185">Reference proteome</keyword>
<sequence>MEHTGLDLQETAGLAAGLGWRSQRSVGRVLSHWRACLAGQERRMLGEYSRGQTAPCSDDPFPSLIICPSSNQQGEVNLKEAKGKVLSALMSHGKLLTVKHGNICMLSLLVFTICRGQARTAFWDVDGRLQTQQECGAASSSAEFLFDDENSNELQGTDNQMRKVWFGRDEDDEEKDEVKQRVSPDKSE</sequence>
<dbReference type="Proteomes" id="UP000831701">
    <property type="component" value="Chromosome 1"/>
</dbReference>
<dbReference type="EMBL" id="CM041531">
    <property type="protein sequence ID" value="KAI3377433.1"/>
    <property type="molecule type" value="Genomic_DNA"/>
</dbReference>
<evidence type="ECO:0000313" key="2">
    <source>
        <dbReference type="Proteomes" id="UP000831701"/>
    </source>
</evidence>
<comment type="caution">
    <text evidence="1">The sequence shown here is derived from an EMBL/GenBank/DDBJ whole genome shotgun (WGS) entry which is preliminary data.</text>
</comment>
<accession>A0ACB8XBD1</accession>
<name>A0ACB8XBD1_9TELE</name>
<reference evidence="1" key="1">
    <citation type="submission" date="2022-04" db="EMBL/GenBank/DDBJ databases">
        <title>Jade perch genome.</title>
        <authorList>
            <person name="Chao B."/>
        </authorList>
    </citation>
    <scope>NUCLEOTIDE SEQUENCE</scope>
    <source>
        <strain evidence="1">CB-2022</strain>
    </source>
</reference>
<organism evidence="1 2">
    <name type="scientific">Scortum barcoo</name>
    <name type="common">barcoo grunter</name>
    <dbReference type="NCBI Taxonomy" id="214431"/>
    <lineage>
        <taxon>Eukaryota</taxon>
        <taxon>Metazoa</taxon>
        <taxon>Chordata</taxon>
        <taxon>Craniata</taxon>
        <taxon>Vertebrata</taxon>
        <taxon>Euteleostomi</taxon>
        <taxon>Actinopterygii</taxon>
        <taxon>Neopterygii</taxon>
        <taxon>Teleostei</taxon>
        <taxon>Neoteleostei</taxon>
        <taxon>Acanthomorphata</taxon>
        <taxon>Eupercaria</taxon>
        <taxon>Centrarchiformes</taxon>
        <taxon>Terapontoidei</taxon>
        <taxon>Terapontidae</taxon>
        <taxon>Scortum</taxon>
    </lineage>
</organism>
<proteinExistence type="predicted"/>
<protein>
    <submittedName>
        <fullName evidence="1">Uncharacterized protein</fullName>
    </submittedName>
</protein>